<dbReference type="AlphaFoldDB" id="A0A0D2P0T1"/>
<sequence length="301" mass="32111">MYTILSRINSQIDNFKLEDIHPRIEGVAQILQDVSARLTSAAVAGLSNLQIILYSDLAEMYLSIALATWILSTTAMLSFWFGWTSGIHLYRLGVWLTRSATRGYRRQIIAKGVSVARANTTGGRHLLQTGIDAARREPEEAGTACRETSGIARTVSDAPVPEKNVPVVLLPAATADIEITTARVIKAGTPDAVGLEHAALSIPAPRVTRSGKYATPAPTASTTEDPVGLITPPSTPARSEDRGAPFGAAEVAVKSPLALGTGDACPTMPMQAAGKERRRSKRTAYKPITRPICTQAEAEIN</sequence>
<keyword evidence="2" id="KW-0812">Transmembrane</keyword>
<reference evidence="4" key="1">
    <citation type="submission" date="2014-04" db="EMBL/GenBank/DDBJ databases">
        <title>Evolutionary Origins and Diversification of the Mycorrhizal Mutualists.</title>
        <authorList>
            <consortium name="DOE Joint Genome Institute"/>
            <consortium name="Mycorrhizal Genomics Consortium"/>
            <person name="Kohler A."/>
            <person name="Kuo A."/>
            <person name="Nagy L.G."/>
            <person name="Floudas D."/>
            <person name="Copeland A."/>
            <person name="Barry K.W."/>
            <person name="Cichocki N."/>
            <person name="Veneault-Fourrey C."/>
            <person name="LaButti K."/>
            <person name="Lindquist E.A."/>
            <person name="Lipzen A."/>
            <person name="Lundell T."/>
            <person name="Morin E."/>
            <person name="Murat C."/>
            <person name="Riley R."/>
            <person name="Ohm R."/>
            <person name="Sun H."/>
            <person name="Tunlid A."/>
            <person name="Henrissat B."/>
            <person name="Grigoriev I.V."/>
            <person name="Hibbett D.S."/>
            <person name="Martin F."/>
        </authorList>
    </citation>
    <scope>NUCLEOTIDE SEQUENCE [LARGE SCALE GENOMIC DNA]</scope>
    <source>
        <strain evidence="4">FD-334 SS-4</strain>
    </source>
</reference>
<protein>
    <submittedName>
        <fullName evidence="3">Uncharacterized protein</fullName>
    </submittedName>
</protein>
<name>A0A0D2P0T1_HYPSF</name>
<evidence type="ECO:0000313" key="4">
    <source>
        <dbReference type="Proteomes" id="UP000054270"/>
    </source>
</evidence>
<feature type="region of interest" description="Disordered" evidence="1">
    <location>
        <begin position="209"/>
        <end position="244"/>
    </location>
</feature>
<evidence type="ECO:0000313" key="3">
    <source>
        <dbReference type="EMBL" id="KJA24529.1"/>
    </source>
</evidence>
<feature type="transmembrane region" description="Helical" evidence="2">
    <location>
        <begin position="60"/>
        <end position="83"/>
    </location>
</feature>
<dbReference type="EMBL" id="KN817536">
    <property type="protein sequence ID" value="KJA24529.1"/>
    <property type="molecule type" value="Genomic_DNA"/>
</dbReference>
<evidence type="ECO:0000256" key="1">
    <source>
        <dbReference type="SAM" id="MobiDB-lite"/>
    </source>
</evidence>
<keyword evidence="4" id="KW-1185">Reference proteome</keyword>
<organism evidence="3 4">
    <name type="scientific">Hypholoma sublateritium (strain FD-334 SS-4)</name>
    <dbReference type="NCBI Taxonomy" id="945553"/>
    <lineage>
        <taxon>Eukaryota</taxon>
        <taxon>Fungi</taxon>
        <taxon>Dikarya</taxon>
        <taxon>Basidiomycota</taxon>
        <taxon>Agaricomycotina</taxon>
        <taxon>Agaricomycetes</taxon>
        <taxon>Agaricomycetidae</taxon>
        <taxon>Agaricales</taxon>
        <taxon>Agaricineae</taxon>
        <taxon>Strophariaceae</taxon>
        <taxon>Hypholoma</taxon>
    </lineage>
</organism>
<gene>
    <name evidence="3" type="ORF">HYPSUDRAFT_473830</name>
</gene>
<dbReference type="Proteomes" id="UP000054270">
    <property type="component" value="Unassembled WGS sequence"/>
</dbReference>
<keyword evidence="2" id="KW-0472">Membrane</keyword>
<evidence type="ECO:0000256" key="2">
    <source>
        <dbReference type="SAM" id="Phobius"/>
    </source>
</evidence>
<keyword evidence="2" id="KW-1133">Transmembrane helix</keyword>
<feature type="region of interest" description="Disordered" evidence="1">
    <location>
        <begin position="264"/>
        <end position="284"/>
    </location>
</feature>
<accession>A0A0D2P0T1</accession>
<proteinExistence type="predicted"/>